<dbReference type="InterPro" id="IPR000064">
    <property type="entry name" value="NLP_P60_dom"/>
</dbReference>
<dbReference type="SUPFAM" id="SSF54001">
    <property type="entry name" value="Cysteine proteinases"/>
    <property type="match status" value="1"/>
</dbReference>
<keyword evidence="2" id="KW-0645">Protease</keyword>
<accession>A0A853C972</accession>
<dbReference type="GO" id="GO:0008234">
    <property type="term" value="F:cysteine-type peptidase activity"/>
    <property type="evidence" value="ECO:0007669"/>
    <property type="project" value="UniProtKB-KW"/>
</dbReference>
<keyword evidence="5" id="KW-0732">Signal</keyword>
<keyword evidence="8" id="KW-1185">Reference proteome</keyword>
<comment type="similarity">
    <text evidence="1">Belongs to the peptidase C40 family.</text>
</comment>
<dbReference type="Proteomes" id="UP000541969">
    <property type="component" value="Unassembled WGS sequence"/>
</dbReference>
<reference evidence="7 8" key="1">
    <citation type="submission" date="2020-07" db="EMBL/GenBank/DDBJ databases">
        <title>Sequencing the genomes of 1000 actinobacteria strains.</title>
        <authorList>
            <person name="Klenk H.-P."/>
        </authorList>
    </citation>
    <scope>NUCLEOTIDE SEQUENCE [LARGE SCALE GENOMIC DNA]</scope>
    <source>
        <strain evidence="7 8">DSM 104001</strain>
    </source>
</reference>
<gene>
    <name evidence="7" type="ORF">GGQ55_000135</name>
</gene>
<evidence type="ECO:0000256" key="4">
    <source>
        <dbReference type="ARBA" id="ARBA00022807"/>
    </source>
</evidence>
<dbReference type="AlphaFoldDB" id="A0A853C972"/>
<evidence type="ECO:0000256" key="5">
    <source>
        <dbReference type="SAM" id="SignalP"/>
    </source>
</evidence>
<sequence>MTTARTTLSRRLTGSALALFAGTGILLTPAVAQASAAAPTAATATAAPAPTAAAQQAVDTAMAQQGKPYSYGAAGPDSFDCSGLTQYAWGSAGVSLPHSSSQQSQLGTPVDRASLQPGDLVFFYSPVSHVGIYIGNNQVVHAPTEGDVVKVSDIDAIGNYNSARRVG</sequence>
<dbReference type="GO" id="GO:0006508">
    <property type="term" value="P:proteolysis"/>
    <property type="evidence" value="ECO:0007669"/>
    <property type="project" value="UniProtKB-KW"/>
</dbReference>
<dbReference type="PANTHER" id="PTHR47359:SF3">
    <property type="entry name" value="NLP_P60 DOMAIN-CONTAINING PROTEIN-RELATED"/>
    <property type="match status" value="1"/>
</dbReference>
<comment type="caution">
    <text evidence="7">The sequence shown here is derived from an EMBL/GenBank/DDBJ whole genome shotgun (WGS) entry which is preliminary data.</text>
</comment>
<dbReference type="Pfam" id="PF00877">
    <property type="entry name" value="NLPC_P60"/>
    <property type="match status" value="1"/>
</dbReference>
<feature type="chain" id="PRO_5038886767" evidence="5">
    <location>
        <begin position="35"/>
        <end position="167"/>
    </location>
</feature>
<name>A0A853C972_9ACTN</name>
<dbReference type="Gene3D" id="3.90.1720.10">
    <property type="entry name" value="endopeptidase domain like (from Nostoc punctiforme)"/>
    <property type="match status" value="1"/>
</dbReference>
<evidence type="ECO:0000256" key="1">
    <source>
        <dbReference type="ARBA" id="ARBA00007074"/>
    </source>
</evidence>
<dbReference type="RefSeq" id="WP_179714646.1">
    <property type="nucleotide sequence ID" value="NZ_JACBZT010000001.1"/>
</dbReference>
<evidence type="ECO:0000259" key="6">
    <source>
        <dbReference type="PROSITE" id="PS51935"/>
    </source>
</evidence>
<dbReference type="PROSITE" id="PS51935">
    <property type="entry name" value="NLPC_P60"/>
    <property type="match status" value="1"/>
</dbReference>
<evidence type="ECO:0000256" key="3">
    <source>
        <dbReference type="ARBA" id="ARBA00022801"/>
    </source>
</evidence>
<feature type="domain" description="NlpC/P60" evidence="6">
    <location>
        <begin position="51"/>
        <end position="167"/>
    </location>
</feature>
<organism evidence="7 8">
    <name type="scientific">Petropleomorpha daqingensis</name>
    <dbReference type="NCBI Taxonomy" id="2026353"/>
    <lineage>
        <taxon>Bacteria</taxon>
        <taxon>Bacillati</taxon>
        <taxon>Actinomycetota</taxon>
        <taxon>Actinomycetes</taxon>
        <taxon>Geodermatophilales</taxon>
        <taxon>Geodermatophilaceae</taxon>
        <taxon>Petropleomorpha</taxon>
    </lineage>
</organism>
<evidence type="ECO:0000313" key="7">
    <source>
        <dbReference type="EMBL" id="NYJ03857.1"/>
    </source>
</evidence>
<feature type="signal peptide" evidence="5">
    <location>
        <begin position="1"/>
        <end position="34"/>
    </location>
</feature>
<dbReference type="EMBL" id="JACBZT010000001">
    <property type="protein sequence ID" value="NYJ03857.1"/>
    <property type="molecule type" value="Genomic_DNA"/>
</dbReference>
<evidence type="ECO:0000256" key="2">
    <source>
        <dbReference type="ARBA" id="ARBA00022670"/>
    </source>
</evidence>
<keyword evidence="3 7" id="KW-0378">Hydrolase</keyword>
<proteinExistence type="inferred from homology"/>
<dbReference type="PANTHER" id="PTHR47359">
    <property type="entry name" value="PEPTIDOGLYCAN DL-ENDOPEPTIDASE CWLO"/>
    <property type="match status" value="1"/>
</dbReference>
<dbReference type="InterPro" id="IPR051794">
    <property type="entry name" value="PG_Endopeptidase_C40"/>
</dbReference>
<protein>
    <submittedName>
        <fullName evidence="7">Cell wall-associated NlpC family hydrolase</fullName>
    </submittedName>
</protein>
<evidence type="ECO:0000313" key="8">
    <source>
        <dbReference type="Proteomes" id="UP000541969"/>
    </source>
</evidence>
<dbReference type="InterPro" id="IPR038765">
    <property type="entry name" value="Papain-like_cys_pep_sf"/>
</dbReference>
<keyword evidence="4" id="KW-0788">Thiol protease</keyword>